<keyword evidence="3" id="KW-1185">Reference proteome</keyword>
<keyword evidence="1" id="KW-0732">Signal</keyword>
<accession>A0A433YBD6</accession>
<gene>
    <name evidence="2" type="ORF">EJP82_08365</name>
</gene>
<name>A0A433YBD6_9BACL</name>
<proteinExistence type="predicted"/>
<feature type="chain" id="PRO_5018976549" evidence="1">
    <location>
        <begin position="25"/>
        <end position="255"/>
    </location>
</feature>
<comment type="caution">
    <text evidence="2">The sequence shown here is derived from an EMBL/GenBank/DDBJ whole genome shotgun (WGS) entry which is preliminary data.</text>
</comment>
<evidence type="ECO:0000313" key="3">
    <source>
        <dbReference type="Proteomes" id="UP000279446"/>
    </source>
</evidence>
<dbReference type="EMBL" id="RZNY01000005">
    <property type="protein sequence ID" value="RUT47182.1"/>
    <property type="molecule type" value="Genomic_DNA"/>
</dbReference>
<protein>
    <submittedName>
        <fullName evidence="2">Uncharacterized protein</fullName>
    </submittedName>
</protein>
<dbReference type="Proteomes" id="UP000279446">
    <property type="component" value="Unassembled WGS sequence"/>
</dbReference>
<evidence type="ECO:0000256" key="1">
    <source>
        <dbReference type="SAM" id="SignalP"/>
    </source>
</evidence>
<dbReference type="OrthoDB" id="2577407at2"/>
<sequence>MFKKTVAFVISFLLISSLVGSVNASPIQTSVKKESSKTTKGMYLTTDPIKNRELIKSYGNRALNDEISYYINSSTYATSDYTLLNSYPTQDGDTYSNLYGVVRLYKANNTGKHTIFVLEQDSSISGVTISSSKYSGITKLGWVNYYESTGGSINLHDWSPKGTTEQTSTSSFNWSINPQIAGNGIGSLGGSFQLVKGRLVGTPSTAIYTETWTGDPVLTPANVAQQGATAWFVENGNGPGLTFHWYWNWGYSYWS</sequence>
<reference evidence="2 3" key="1">
    <citation type="submission" date="2018-12" db="EMBL/GenBank/DDBJ databases">
        <authorList>
            <person name="Sun L."/>
            <person name="Chen Z."/>
        </authorList>
    </citation>
    <scope>NUCLEOTIDE SEQUENCE [LARGE SCALE GENOMIC DNA]</scope>
    <source>
        <strain evidence="2 3">DSM 15890</strain>
    </source>
</reference>
<dbReference type="RefSeq" id="WP_127191581.1">
    <property type="nucleotide sequence ID" value="NZ_RZNY01000005.1"/>
</dbReference>
<evidence type="ECO:0000313" key="2">
    <source>
        <dbReference type="EMBL" id="RUT47182.1"/>
    </source>
</evidence>
<dbReference type="AlphaFoldDB" id="A0A433YBD6"/>
<organism evidence="2 3">
    <name type="scientific">Paenibacillus anaericanus</name>
    <dbReference type="NCBI Taxonomy" id="170367"/>
    <lineage>
        <taxon>Bacteria</taxon>
        <taxon>Bacillati</taxon>
        <taxon>Bacillota</taxon>
        <taxon>Bacilli</taxon>
        <taxon>Bacillales</taxon>
        <taxon>Paenibacillaceae</taxon>
        <taxon>Paenibacillus</taxon>
    </lineage>
</organism>
<feature type="signal peptide" evidence="1">
    <location>
        <begin position="1"/>
        <end position="24"/>
    </location>
</feature>